<dbReference type="OrthoDB" id="9761531at2"/>
<evidence type="ECO:0000259" key="7">
    <source>
        <dbReference type="Pfam" id="PF03772"/>
    </source>
</evidence>
<comment type="subcellular location">
    <subcellularLocation>
        <location evidence="1">Cell membrane</location>
        <topology evidence="1">Multi-pass membrane protein</topology>
    </subcellularLocation>
</comment>
<evidence type="ECO:0000256" key="1">
    <source>
        <dbReference type="ARBA" id="ARBA00004651"/>
    </source>
</evidence>
<accession>A0A2U2JE53</accession>
<feature type="transmembrane region" description="Helical" evidence="6">
    <location>
        <begin position="474"/>
        <end position="494"/>
    </location>
</feature>
<feature type="transmembrane region" description="Helical" evidence="6">
    <location>
        <begin position="324"/>
        <end position="344"/>
    </location>
</feature>
<dbReference type="AlphaFoldDB" id="A0A2U2JE53"/>
<dbReference type="EMBL" id="QFFG01000001">
    <property type="protein sequence ID" value="PWG06616.1"/>
    <property type="molecule type" value="Genomic_DNA"/>
</dbReference>
<feature type="domain" description="DUF4131" evidence="8">
    <location>
        <begin position="33"/>
        <end position="182"/>
    </location>
</feature>
<keyword evidence="2" id="KW-1003">Cell membrane</keyword>
<keyword evidence="5 6" id="KW-0472">Membrane</keyword>
<dbReference type="PANTHER" id="PTHR30619">
    <property type="entry name" value="DNA INTERNALIZATION/COMPETENCE PROTEIN COMEC/REC2"/>
    <property type="match status" value="1"/>
</dbReference>
<keyword evidence="10" id="KW-1185">Reference proteome</keyword>
<dbReference type="Pfam" id="PF13567">
    <property type="entry name" value="DUF4131"/>
    <property type="match status" value="1"/>
</dbReference>
<gene>
    <name evidence="9" type="ORF">DIS07_01910</name>
</gene>
<dbReference type="InterPro" id="IPR025405">
    <property type="entry name" value="DUF4131"/>
</dbReference>
<dbReference type="RefSeq" id="WP_109403524.1">
    <property type="nucleotide sequence ID" value="NZ_QFFG01000001.1"/>
</dbReference>
<evidence type="ECO:0000259" key="8">
    <source>
        <dbReference type="Pfam" id="PF13567"/>
    </source>
</evidence>
<feature type="transmembrane region" description="Helical" evidence="6">
    <location>
        <begin position="281"/>
        <end position="304"/>
    </location>
</feature>
<evidence type="ECO:0000313" key="9">
    <source>
        <dbReference type="EMBL" id="PWG06616.1"/>
    </source>
</evidence>
<feature type="transmembrane region" description="Helical" evidence="6">
    <location>
        <begin position="56"/>
        <end position="73"/>
    </location>
</feature>
<organism evidence="9 10">
    <name type="scientific">Polaribacter aquimarinus</name>
    <dbReference type="NCBI Taxonomy" id="2100726"/>
    <lineage>
        <taxon>Bacteria</taxon>
        <taxon>Pseudomonadati</taxon>
        <taxon>Bacteroidota</taxon>
        <taxon>Flavobacteriia</taxon>
        <taxon>Flavobacteriales</taxon>
        <taxon>Flavobacteriaceae</taxon>
    </lineage>
</organism>
<feature type="transmembrane region" description="Helical" evidence="6">
    <location>
        <begin position="382"/>
        <end position="402"/>
    </location>
</feature>
<reference evidence="9 10" key="1">
    <citation type="submission" date="2018-05" db="EMBL/GenBank/DDBJ databases">
        <title>Polaribacter aquimarinus sp. nov., isolated from sediment in a sediment of sea.</title>
        <authorList>
            <person name="Lu D."/>
        </authorList>
    </citation>
    <scope>NUCLEOTIDE SEQUENCE [LARGE SCALE GENOMIC DNA]</scope>
    <source>
        <strain evidence="9 10">ZY113</strain>
    </source>
</reference>
<evidence type="ECO:0000256" key="3">
    <source>
        <dbReference type="ARBA" id="ARBA00022692"/>
    </source>
</evidence>
<feature type="domain" description="ComEC/Rec2-related protein" evidence="7">
    <location>
        <begin position="226"/>
        <end position="493"/>
    </location>
</feature>
<dbReference type="PANTHER" id="PTHR30619:SF1">
    <property type="entry name" value="RECOMBINATION PROTEIN 2"/>
    <property type="match status" value="1"/>
</dbReference>
<dbReference type="GO" id="GO:0005886">
    <property type="term" value="C:plasma membrane"/>
    <property type="evidence" value="ECO:0007669"/>
    <property type="project" value="UniProtKB-SubCell"/>
</dbReference>
<dbReference type="InterPro" id="IPR004477">
    <property type="entry name" value="ComEC_N"/>
</dbReference>
<sequence>MKRLLTYLPLHFVVLLILGICFQFFTQFWVFGFIKLFTLLAFLSLFLFFRSKFLSTAICFLLFFFIGVSSVLINESRNYTDFYEQYLNENSSVVLQIYKVLKPGNFYKKYEAKVVLVDNNRTRGNVLLNILNDSISEPLKVDDRITLKSTFKKLIPPLNPNQFNYKSYLAKQGIYHQIFTKNNFFLKLSSSRSSLFGFSSKLRFKIQKSLKRYYFKDEELAVINALLLGQRQDISKELITNYQNAGAIHILAVSGLHVGVILLILAFVFKPLERVKNGKFLKTFIIILLLWMFAFVAGLSASVVRAVTMFSFVAIGMSFRQKNVVAFSFISSMFFLLLINPMFLFDVGFQLSYLAVLGILWTQPKIYAIYNPKNKIVDFFWKLFTVSIAAQVGILPLSIYYFQQFPGLFLMSNLVIIPFLGAILVGGIVIMGLSLLDVLPQILGDFYGSIISWMNAFVRWVSHQEDFLFKEISISFLMMLFWYIFIFSGIYFLIRKSAKTLLYFFMSIICIQVLFLFEKKKSTTKKEFIVFHKSRFSIIGKRVRGDLYLQDDLDSLIVKNDYAIKSYRIAENIKKIRKTNFKNFIQFADKDILLIDSLGVFHLNNLKKPIVVLQYSPKINLERMIVNIKPSQIIADGSNYKSNVLFWEKTCLKYQIPFHYTGQKGAFVLDEKF</sequence>
<protein>
    <submittedName>
        <fullName evidence="9">Competence protein</fullName>
    </submittedName>
</protein>
<evidence type="ECO:0000256" key="5">
    <source>
        <dbReference type="ARBA" id="ARBA00023136"/>
    </source>
</evidence>
<evidence type="ECO:0000256" key="6">
    <source>
        <dbReference type="SAM" id="Phobius"/>
    </source>
</evidence>
<feature type="transmembrane region" description="Helical" evidence="6">
    <location>
        <begin position="414"/>
        <end position="436"/>
    </location>
</feature>
<name>A0A2U2JE53_9FLAO</name>
<feature type="transmembrane region" description="Helical" evidence="6">
    <location>
        <begin position="246"/>
        <end position="269"/>
    </location>
</feature>
<keyword evidence="3 6" id="KW-0812">Transmembrane</keyword>
<evidence type="ECO:0000313" key="10">
    <source>
        <dbReference type="Proteomes" id="UP000245670"/>
    </source>
</evidence>
<dbReference type="InterPro" id="IPR052159">
    <property type="entry name" value="Competence_DNA_uptake"/>
</dbReference>
<comment type="caution">
    <text evidence="9">The sequence shown here is derived from an EMBL/GenBank/DDBJ whole genome shotgun (WGS) entry which is preliminary data.</text>
</comment>
<feature type="transmembrane region" description="Helical" evidence="6">
    <location>
        <begin position="7"/>
        <end position="25"/>
    </location>
</feature>
<feature type="transmembrane region" description="Helical" evidence="6">
    <location>
        <begin position="500"/>
        <end position="517"/>
    </location>
</feature>
<evidence type="ECO:0000256" key="2">
    <source>
        <dbReference type="ARBA" id="ARBA00022475"/>
    </source>
</evidence>
<evidence type="ECO:0000256" key="4">
    <source>
        <dbReference type="ARBA" id="ARBA00022989"/>
    </source>
</evidence>
<keyword evidence="4 6" id="KW-1133">Transmembrane helix</keyword>
<dbReference type="Proteomes" id="UP000245670">
    <property type="component" value="Unassembled WGS sequence"/>
</dbReference>
<proteinExistence type="predicted"/>
<dbReference type="Pfam" id="PF03772">
    <property type="entry name" value="Competence"/>
    <property type="match status" value="1"/>
</dbReference>
<dbReference type="NCBIfam" id="TIGR00360">
    <property type="entry name" value="ComEC_N-term"/>
    <property type="match status" value="1"/>
</dbReference>